<dbReference type="AlphaFoldDB" id="A0A0R2AD34"/>
<dbReference type="OrthoDB" id="3177005at2"/>
<evidence type="ECO:0000256" key="7">
    <source>
        <dbReference type="ARBA" id="ARBA00023136"/>
    </source>
</evidence>
<evidence type="ECO:0000256" key="5">
    <source>
        <dbReference type="ARBA" id="ARBA00022692"/>
    </source>
</evidence>
<dbReference type="Proteomes" id="UP000051008">
    <property type="component" value="Unassembled WGS sequence"/>
</dbReference>
<name>A0A0R2AD34_9LACO</name>
<dbReference type="EMBL" id="AYYP01000030">
    <property type="protein sequence ID" value="KRM64530.1"/>
    <property type="molecule type" value="Genomic_DNA"/>
</dbReference>
<proteinExistence type="inferred from homology"/>
<feature type="transmembrane region" description="Helical" evidence="8">
    <location>
        <begin position="184"/>
        <end position="203"/>
    </location>
</feature>
<feature type="transmembrane region" description="Helical" evidence="8">
    <location>
        <begin position="40"/>
        <end position="63"/>
    </location>
</feature>
<sequence>MKKEEPRWLEVLRVALPLCLSYVPIGLACGILLNKAGFNAILTLLVSLMVFSGGAQFLIASMLVTNAPIHTIVLMLFFLELRYALLGSSLSQYLRGTSKRFLYVFALHMNDENYAVNYLKFATDKEWRPGDALMVEHYTLLFWSVANLIGSIIGGFIHINLEIVDFALTAMFLYMIVMQLKNRLTILISFVSACFAIIAMCLLKSTMGLIVATLAASLIGFAMEDYLVKHGRERGYLLSKIKRRKKRPVAVPESDSEGE</sequence>
<keyword evidence="3" id="KW-0813">Transport</keyword>
<dbReference type="PATRIC" id="fig|1423718.3.peg.1878"/>
<dbReference type="Pfam" id="PF03591">
    <property type="entry name" value="AzlC"/>
    <property type="match status" value="1"/>
</dbReference>
<evidence type="ECO:0000256" key="8">
    <source>
        <dbReference type="SAM" id="Phobius"/>
    </source>
</evidence>
<protein>
    <submittedName>
        <fullName evidence="9">Branched chain amino acid ABC superfamily ATP binding cassette transporter</fullName>
    </submittedName>
</protein>
<dbReference type="GO" id="GO:1903785">
    <property type="term" value="P:L-valine transmembrane transport"/>
    <property type="evidence" value="ECO:0007669"/>
    <property type="project" value="TreeGrafter"/>
</dbReference>
<evidence type="ECO:0000256" key="1">
    <source>
        <dbReference type="ARBA" id="ARBA00004651"/>
    </source>
</evidence>
<feature type="transmembrane region" description="Helical" evidence="8">
    <location>
        <begin position="135"/>
        <end position="153"/>
    </location>
</feature>
<keyword evidence="10" id="KW-1185">Reference proteome</keyword>
<evidence type="ECO:0000256" key="2">
    <source>
        <dbReference type="ARBA" id="ARBA00010735"/>
    </source>
</evidence>
<feature type="transmembrane region" description="Helical" evidence="8">
    <location>
        <begin position="209"/>
        <end position="228"/>
    </location>
</feature>
<dbReference type="PANTHER" id="PTHR34979:SF1">
    <property type="entry name" value="INNER MEMBRANE PROTEIN YGAZ"/>
    <property type="match status" value="1"/>
</dbReference>
<evidence type="ECO:0000313" key="9">
    <source>
        <dbReference type="EMBL" id="KRM64530.1"/>
    </source>
</evidence>
<dbReference type="PROSITE" id="PS51257">
    <property type="entry name" value="PROKAR_LIPOPROTEIN"/>
    <property type="match status" value="1"/>
</dbReference>
<comment type="similarity">
    <text evidence="2">Belongs to the AzlC family.</text>
</comment>
<dbReference type="InterPro" id="IPR011606">
    <property type="entry name" value="Brnchd-chn_aa_trnsp_permease"/>
</dbReference>
<reference evidence="9 10" key="1">
    <citation type="journal article" date="2015" name="Genome Announc.">
        <title>Expanding the biotechnology potential of lactobacilli through comparative genomics of 213 strains and associated genera.</title>
        <authorList>
            <person name="Sun Z."/>
            <person name="Harris H.M."/>
            <person name="McCann A."/>
            <person name="Guo C."/>
            <person name="Argimon S."/>
            <person name="Zhang W."/>
            <person name="Yang X."/>
            <person name="Jeffery I.B."/>
            <person name="Cooney J.C."/>
            <person name="Kagawa T.F."/>
            <person name="Liu W."/>
            <person name="Song Y."/>
            <person name="Salvetti E."/>
            <person name="Wrobel A."/>
            <person name="Rasinkangas P."/>
            <person name="Parkhill J."/>
            <person name="Rea M.C."/>
            <person name="O'Sullivan O."/>
            <person name="Ritari J."/>
            <person name="Douillard F.P."/>
            <person name="Paul Ross R."/>
            <person name="Yang R."/>
            <person name="Briner A.E."/>
            <person name="Felis G.E."/>
            <person name="de Vos W.M."/>
            <person name="Barrangou R."/>
            <person name="Klaenhammer T.R."/>
            <person name="Caufield P.W."/>
            <person name="Cui Y."/>
            <person name="Zhang H."/>
            <person name="O'Toole P.W."/>
        </authorList>
    </citation>
    <scope>NUCLEOTIDE SEQUENCE [LARGE SCALE GENOMIC DNA]</scope>
    <source>
        <strain evidence="9 10">DSM 20509</strain>
    </source>
</reference>
<dbReference type="GO" id="GO:0005886">
    <property type="term" value="C:plasma membrane"/>
    <property type="evidence" value="ECO:0007669"/>
    <property type="project" value="UniProtKB-SubCell"/>
</dbReference>
<keyword evidence="5 8" id="KW-0812">Transmembrane</keyword>
<comment type="caution">
    <text evidence="9">The sequence shown here is derived from an EMBL/GenBank/DDBJ whole genome shotgun (WGS) entry which is preliminary data.</text>
</comment>
<evidence type="ECO:0000256" key="4">
    <source>
        <dbReference type="ARBA" id="ARBA00022475"/>
    </source>
</evidence>
<gene>
    <name evidence="9" type="ORF">FC14_GL001806</name>
</gene>
<dbReference type="PANTHER" id="PTHR34979">
    <property type="entry name" value="INNER MEMBRANE PROTEIN YGAZ"/>
    <property type="match status" value="1"/>
</dbReference>
<dbReference type="RefSeq" id="WP_056976647.1">
    <property type="nucleotide sequence ID" value="NZ_AYYP01000030.1"/>
</dbReference>
<feature type="transmembrane region" description="Helical" evidence="8">
    <location>
        <begin position="12"/>
        <end position="33"/>
    </location>
</feature>
<feature type="transmembrane region" description="Helical" evidence="8">
    <location>
        <begin position="69"/>
        <end position="90"/>
    </location>
</feature>
<evidence type="ECO:0000256" key="3">
    <source>
        <dbReference type="ARBA" id="ARBA00022448"/>
    </source>
</evidence>
<keyword evidence="4" id="KW-1003">Cell membrane</keyword>
<keyword evidence="7 8" id="KW-0472">Membrane</keyword>
<evidence type="ECO:0000313" key="10">
    <source>
        <dbReference type="Proteomes" id="UP000051008"/>
    </source>
</evidence>
<evidence type="ECO:0000256" key="6">
    <source>
        <dbReference type="ARBA" id="ARBA00022989"/>
    </source>
</evidence>
<comment type="subcellular location">
    <subcellularLocation>
        <location evidence="1">Cell membrane</location>
        <topology evidence="1">Multi-pass membrane protein</topology>
    </subcellularLocation>
</comment>
<keyword evidence="6 8" id="KW-1133">Transmembrane helix</keyword>
<organism evidence="9 10">
    <name type="scientific">Ligilactobacillus agilis DSM 20509</name>
    <dbReference type="NCBI Taxonomy" id="1423718"/>
    <lineage>
        <taxon>Bacteria</taxon>
        <taxon>Bacillati</taxon>
        <taxon>Bacillota</taxon>
        <taxon>Bacilli</taxon>
        <taxon>Lactobacillales</taxon>
        <taxon>Lactobacillaceae</taxon>
        <taxon>Ligilactobacillus</taxon>
    </lineage>
</organism>
<accession>A0A0R2AD34</accession>